<dbReference type="InterPro" id="IPR001709">
    <property type="entry name" value="Flavoprot_Pyr_Nucl_cyt_Rdtase"/>
</dbReference>
<dbReference type="Proteomes" id="UP000078561">
    <property type="component" value="Unassembled WGS sequence"/>
</dbReference>
<dbReference type="GO" id="GO:0004497">
    <property type="term" value="F:monooxygenase activity"/>
    <property type="evidence" value="ECO:0007669"/>
    <property type="project" value="InterPro"/>
</dbReference>
<evidence type="ECO:0000256" key="7">
    <source>
        <dbReference type="ARBA" id="ARBA00022723"/>
    </source>
</evidence>
<dbReference type="AlphaFoldDB" id="A0A163ITL2"/>
<dbReference type="InParanoid" id="A0A163ITL2"/>
<dbReference type="SUPFAM" id="SSF48264">
    <property type="entry name" value="Cytochrome P450"/>
    <property type="match status" value="1"/>
</dbReference>
<name>A0A163ITL2_ABSGL</name>
<evidence type="ECO:0000256" key="12">
    <source>
        <dbReference type="ARBA" id="ARBA00023797"/>
    </source>
</evidence>
<keyword evidence="9" id="KW-0521">NADP</keyword>
<dbReference type="Pfam" id="PF00667">
    <property type="entry name" value="FAD_binding_1"/>
    <property type="match status" value="1"/>
</dbReference>
<evidence type="ECO:0000256" key="14">
    <source>
        <dbReference type="SAM" id="MobiDB-lite"/>
    </source>
</evidence>
<dbReference type="InterPro" id="IPR008254">
    <property type="entry name" value="Flavodoxin/NO_synth"/>
</dbReference>
<dbReference type="PROSITE" id="PS50902">
    <property type="entry name" value="FLAVODOXIN_LIKE"/>
    <property type="match status" value="1"/>
</dbReference>
<dbReference type="InterPro" id="IPR036396">
    <property type="entry name" value="Cyt_P450_sf"/>
</dbReference>
<evidence type="ECO:0000256" key="9">
    <source>
        <dbReference type="ARBA" id="ARBA00022857"/>
    </source>
</evidence>
<dbReference type="SUPFAM" id="SSF52343">
    <property type="entry name" value="Ferredoxin reductase-like, C-terminal NADP-linked domain"/>
    <property type="match status" value="1"/>
</dbReference>
<evidence type="ECO:0000256" key="8">
    <source>
        <dbReference type="ARBA" id="ARBA00022827"/>
    </source>
</evidence>
<dbReference type="Pfam" id="PF00067">
    <property type="entry name" value="p450"/>
    <property type="match status" value="1"/>
</dbReference>
<comment type="similarity">
    <text evidence="3">In the N-terminal section; belongs to the cytochrome P450 family.</text>
</comment>
<dbReference type="Gene3D" id="3.40.50.360">
    <property type="match status" value="1"/>
</dbReference>
<dbReference type="SUPFAM" id="SSF52218">
    <property type="entry name" value="Flavoproteins"/>
    <property type="match status" value="1"/>
</dbReference>
<dbReference type="PRINTS" id="PR00369">
    <property type="entry name" value="FLAVODOXIN"/>
</dbReference>
<dbReference type="InterPro" id="IPR001433">
    <property type="entry name" value="OxRdtase_FAD/NAD-bd"/>
</dbReference>
<dbReference type="Gene3D" id="2.40.30.10">
    <property type="entry name" value="Translation factors"/>
    <property type="match status" value="1"/>
</dbReference>
<dbReference type="PANTHER" id="PTHR19384">
    <property type="entry name" value="NITRIC OXIDE SYNTHASE-RELATED"/>
    <property type="match status" value="1"/>
</dbReference>
<evidence type="ECO:0000256" key="4">
    <source>
        <dbReference type="ARBA" id="ARBA00022448"/>
    </source>
</evidence>
<evidence type="ECO:0000313" key="17">
    <source>
        <dbReference type="EMBL" id="SAL95245.1"/>
    </source>
</evidence>
<evidence type="ECO:0000259" key="15">
    <source>
        <dbReference type="PROSITE" id="PS50902"/>
    </source>
</evidence>
<dbReference type="GO" id="GO:0050660">
    <property type="term" value="F:flavin adenine dinucleotide binding"/>
    <property type="evidence" value="ECO:0007669"/>
    <property type="project" value="TreeGrafter"/>
</dbReference>
<evidence type="ECO:0000256" key="1">
    <source>
        <dbReference type="ARBA" id="ARBA00001917"/>
    </source>
</evidence>
<dbReference type="EC" id="1.6.2.4" evidence="12"/>
<dbReference type="InterPro" id="IPR001094">
    <property type="entry name" value="Flavdoxin-like"/>
</dbReference>
<evidence type="ECO:0000256" key="13">
    <source>
        <dbReference type="ARBA" id="ARBA00049342"/>
    </source>
</evidence>
<keyword evidence="18" id="KW-1185">Reference proteome</keyword>
<dbReference type="PRINTS" id="PR00371">
    <property type="entry name" value="FPNCR"/>
</dbReference>
<evidence type="ECO:0000256" key="5">
    <source>
        <dbReference type="ARBA" id="ARBA00022630"/>
    </source>
</evidence>
<dbReference type="GO" id="GO:0005829">
    <property type="term" value="C:cytosol"/>
    <property type="evidence" value="ECO:0007669"/>
    <property type="project" value="TreeGrafter"/>
</dbReference>
<dbReference type="GO" id="GO:0016705">
    <property type="term" value="F:oxidoreductase activity, acting on paired donors, with incorporation or reduction of molecular oxygen"/>
    <property type="evidence" value="ECO:0007669"/>
    <property type="project" value="InterPro"/>
</dbReference>
<keyword evidence="10" id="KW-0560">Oxidoreductase</keyword>
<keyword evidence="6" id="KW-0288">FMN</keyword>
<dbReference type="InterPro" id="IPR017972">
    <property type="entry name" value="Cyt_P450_CS"/>
</dbReference>
<dbReference type="GO" id="GO:0020037">
    <property type="term" value="F:heme binding"/>
    <property type="evidence" value="ECO:0007669"/>
    <property type="project" value="InterPro"/>
</dbReference>
<evidence type="ECO:0000256" key="6">
    <source>
        <dbReference type="ARBA" id="ARBA00022643"/>
    </source>
</evidence>
<dbReference type="SUPFAM" id="SSF63380">
    <property type="entry name" value="Riboflavin synthase domain-like"/>
    <property type="match status" value="1"/>
</dbReference>
<comment type="catalytic activity">
    <reaction evidence="13">
        <text>2 oxidized [cytochrome P450] + NADPH = 2 reduced [cytochrome P450] + NADP(+) + H(+)</text>
        <dbReference type="Rhea" id="RHEA:24040"/>
        <dbReference type="Rhea" id="RHEA-COMP:14627"/>
        <dbReference type="Rhea" id="RHEA-COMP:14628"/>
        <dbReference type="ChEBI" id="CHEBI:15378"/>
        <dbReference type="ChEBI" id="CHEBI:55376"/>
        <dbReference type="ChEBI" id="CHEBI:57783"/>
        <dbReference type="ChEBI" id="CHEBI:58349"/>
        <dbReference type="ChEBI" id="CHEBI:60344"/>
        <dbReference type="EC" id="1.6.2.4"/>
    </reaction>
</comment>
<evidence type="ECO:0000313" key="18">
    <source>
        <dbReference type="Proteomes" id="UP000078561"/>
    </source>
</evidence>
<dbReference type="InterPro" id="IPR029039">
    <property type="entry name" value="Flavoprotein-like_sf"/>
</dbReference>
<keyword evidence="8" id="KW-0274">FAD</keyword>
<dbReference type="EMBL" id="LT550270">
    <property type="protein sequence ID" value="SAL95245.1"/>
    <property type="molecule type" value="Genomic_DNA"/>
</dbReference>
<keyword evidence="7" id="KW-0479">Metal-binding</keyword>
<keyword evidence="11" id="KW-0408">Iron</keyword>
<dbReference type="GO" id="GO:0003958">
    <property type="term" value="F:NADPH-hemoprotein reductase activity"/>
    <property type="evidence" value="ECO:0007669"/>
    <property type="project" value="UniProtKB-EC"/>
</dbReference>
<protein>
    <recommendedName>
        <fullName evidence="12">NADPH--hemoprotein reductase</fullName>
        <ecNumber evidence="12">1.6.2.4</ecNumber>
    </recommendedName>
</protein>
<feature type="domain" description="FAD-binding FR-type" evidence="16">
    <location>
        <begin position="809"/>
        <end position="1058"/>
    </location>
</feature>
<dbReference type="InterPro" id="IPR017938">
    <property type="entry name" value="Riboflavin_synthase-like_b-brl"/>
</dbReference>
<dbReference type="InterPro" id="IPR017927">
    <property type="entry name" value="FAD-bd_FR_type"/>
</dbReference>
<organism evidence="17">
    <name type="scientific">Absidia glauca</name>
    <name type="common">Pin mould</name>
    <dbReference type="NCBI Taxonomy" id="4829"/>
    <lineage>
        <taxon>Eukaryota</taxon>
        <taxon>Fungi</taxon>
        <taxon>Fungi incertae sedis</taxon>
        <taxon>Mucoromycota</taxon>
        <taxon>Mucoromycotina</taxon>
        <taxon>Mucoromycetes</taxon>
        <taxon>Mucorales</taxon>
        <taxon>Cunninghamellaceae</taxon>
        <taxon>Absidia</taxon>
    </lineage>
</organism>
<dbReference type="GO" id="GO:0010181">
    <property type="term" value="F:FMN binding"/>
    <property type="evidence" value="ECO:0007669"/>
    <property type="project" value="InterPro"/>
</dbReference>
<dbReference type="PROSITE" id="PS51384">
    <property type="entry name" value="FAD_FR"/>
    <property type="match status" value="1"/>
</dbReference>
<evidence type="ECO:0000259" key="16">
    <source>
        <dbReference type="PROSITE" id="PS51384"/>
    </source>
</evidence>
<dbReference type="Gene3D" id="1.20.990.10">
    <property type="entry name" value="NADPH-cytochrome p450 Reductase, Chain A, domain 3"/>
    <property type="match status" value="1"/>
</dbReference>
<comment type="cofactor">
    <cofactor evidence="2">
        <name>FAD</name>
        <dbReference type="ChEBI" id="CHEBI:57692"/>
    </cofactor>
</comment>
<dbReference type="PANTHER" id="PTHR19384:SF17">
    <property type="entry name" value="NADPH--CYTOCHROME P450 REDUCTASE"/>
    <property type="match status" value="1"/>
</dbReference>
<dbReference type="InterPro" id="IPR003097">
    <property type="entry name" value="CysJ-like_FAD-binding"/>
</dbReference>
<feature type="region of interest" description="Disordered" evidence="14">
    <location>
        <begin position="565"/>
        <end position="588"/>
    </location>
</feature>
<accession>A0A163ITL2</accession>
<keyword evidence="4" id="KW-0813">Transport</keyword>
<dbReference type="OMA" id="CEFMAQR"/>
<evidence type="ECO:0000256" key="11">
    <source>
        <dbReference type="ARBA" id="ARBA00023004"/>
    </source>
</evidence>
<reference evidence="17" key="1">
    <citation type="submission" date="2016-04" db="EMBL/GenBank/DDBJ databases">
        <authorList>
            <person name="Evans L.H."/>
            <person name="Alamgir A."/>
            <person name="Owens N."/>
            <person name="Weber N.D."/>
            <person name="Virtaneva K."/>
            <person name="Barbian K."/>
            <person name="Babar A."/>
            <person name="Rosenke K."/>
        </authorList>
    </citation>
    <scope>NUCLEOTIDE SEQUENCE [LARGE SCALE GENOMIC DNA]</scope>
    <source>
        <strain evidence="17">CBS 101.48</strain>
    </source>
</reference>
<keyword evidence="5" id="KW-0285">Flavoprotein</keyword>
<dbReference type="InterPro" id="IPR039261">
    <property type="entry name" value="FNR_nucleotide-bd"/>
</dbReference>
<dbReference type="Pfam" id="PF00258">
    <property type="entry name" value="Flavodoxin_1"/>
    <property type="match status" value="1"/>
</dbReference>
<dbReference type="Gene3D" id="1.10.630.10">
    <property type="entry name" value="Cytochrome P450"/>
    <property type="match status" value="1"/>
</dbReference>
<dbReference type="OrthoDB" id="1470350at2759"/>
<dbReference type="Gene3D" id="3.40.50.80">
    <property type="entry name" value="Nucleotide-binding domain of ferredoxin-NADP reductase (FNR) module"/>
    <property type="match status" value="1"/>
</dbReference>
<dbReference type="Pfam" id="PF00175">
    <property type="entry name" value="NAD_binding_1"/>
    <property type="match status" value="1"/>
</dbReference>
<dbReference type="InterPro" id="IPR001128">
    <property type="entry name" value="Cyt_P450"/>
</dbReference>
<proteinExistence type="inferred from homology"/>
<dbReference type="GO" id="GO:0005506">
    <property type="term" value="F:iron ion binding"/>
    <property type="evidence" value="ECO:0007669"/>
    <property type="project" value="InterPro"/>
</dbReference>
<evidence type="ECO:0000256" key="3">
    <source>
        <dbReference type="ARBA" id="ARBA00010018"/>
    </source>
</evidence>
<dbReference type="InterPro" id="IPR023173">
    <property type="entry name" value="NADPH_Cyt_P450_Rdtase_alpha"/>
</dbReference>
<gene>
    <name evidence="17" type="primary">ABSGL_00563.1 scaffold 832</name>
</gene>
<dbReference type="FunFam" id="3.40.50.80:FF:000001">
    <property type="entry name" value="NADPH--cytochrome P450 reductase 1"/>
    <property type="match status" value="1"/>
</dbReference>
<sequence>MADCNTTSLIVTLKGTTDIEKDGVIIRFGSGANLDTVRGLAGEKLAIGGHSQDLILLDGADRILDGIDDLRNQQVVYVDLPDHIKQVIPGPKKLPFVGNLYDLLPNVTAGWIKLFNTYGPLVDTTTLGQRNIGTNDPAIAELFVKESEYFTKKIAPTPLSEVKTFAGQGLFTTDTDHDDWKLAHKLLIPAFSPRAIKAYQEEMGIITQRTIKILDQMKPSEQVDILDWTTKVTFETIGRIGFGYEFGLLDDKDAPPHPLIQSMAYLLKMVVTRRMQAQFMKHIPTAANRHFDEAIQIMHETVADVITERKNGPDAYDKDKDMLGFMLNARDEHDDGLTDENIRDQVVTFLIAGHDTTANTLAWMLYEISRHPDVEAKILQEIANTGITYDKLPTSEQISNLKYINQVIKETLRKYPPVRALSKYCKKECIVPYGYKIPADTGLSVQVYAMHHNEKVYPNPERFDPDRFTPEEEQKRSRFAWLPFSTGMRSCIGMAFAIQEAKTVLAMFLHKYKFCYGKRHLSSKVNINSPLTLFLLDGPDVHFDPNTATTKPDNLFMTIHPRTDFPEPSADNDLSTKTTTTASPPRSMPQLAHADAAKQVSLPKVTFLFGTQTGTAQDYSHQLYQQAKGFGFENVTIEEMDKWKGLSSGKYEGPTSGKQRELVVVCTATYNGQPPDSAEGFNKFIDTKMAESGHGDIFKGMLYTVFGVGNKNWRTYQHFPRKIDEAFESFGAERFFIRGEGNADKDMDAEFNEWCAHFWSYALDHYGVAASEDKSVVPTASKTNKPDITLRFISPKDAVNYKAGLENKNGEKNAFIKDNHELQQPGSGRSTRHIELDVSALTPISDTHLYNAGDHLEVTPENDPALVDAISLNFGWILDSVFEIDPATQAGLSSRSLAAAIKGPCTIRNALTYYADLTSPPSRSMLSCFANQLRQQAPETAEAFEKLIMPDQDNVDQYPAFIQRYRTLLDLQRGFPQVNALDFAQFVAAAGVVQPRRYSIASSPLHSAKMASLSVGVVDDVINEHHYSGLASSYLARSTNATGVRAVFKSSKGTFDLPSNPATPLIMIAAGTGFSPFRGFLQERAATQGKVGSSTLFFGCRRADHDFIYGDELTQYVKQGVLNHLHVAFSRQGQAAKYVQHQILANATEVWDLMHSDIPAAVYICGSGSMSRDVRRVFISMVKSFGEADNDEDAEAVVQTWIDQGRYNEDVWG</sequence>
<evidence type="ECO:0000256" key="10">
    <source>
        <dbReference type="ARBA" id="ARBA00023002"/>
    </source>
</evidence>
<comment type="cofactor">
    <cofactor evidence="1">
        <name>FMN</name>
        <dbReference type="ChEBI" id="CHEBI:58210"/>
    </cofactor>
</comment>
<feature type="domain" description="Flavodoxin-like" evidence="15">
    <location>
        <begin position="605"/>
        <end position="759"/>
    </location>
</feature>
<dbReference type="STRING" id="4829.A0A163ITL2"/>
<dbReference type="PROSITE" id="PS00086">
    <property type="entry name" value="CYTOCHROME_P450"/>
    <property type="match status" value="1"/>
</dbReference>
<feature type="compositionally biased region" description="Polar residues" evidence="14">
    <location>
        <begin position="572"/>
        <end position="584"/>
    </location>
</feature>
<evidence type="ECO:0000256" key="2">
    <source>
        <dbReference type="ARBA" id="ARBA00001974"/>
    </source>
</evidence>